<dbReference type="InterPro" id="IPR029063">
    <property type="entry name" value="SAM-dependent_MTases_sf"/>
</dbReference>
<sequence length="337" mass="35857">MNMAFRHTDLGTLAAPPAMATLQRIGDGFRDYQVVRAGFASGLFDWLKDNGPAEKSTIAGALELRGAHLGAFLQTLEDLGLLARHGSAYILAPGMEAVLCKSSAWCQAETLAALAAPTCGWSDMAAFMSARWVQPARGASSIERHPLLQDARQLAARLLKREAVARARTLICFDGADGLLSAALCQALPELRASVVVPAGAVPQAEMLLAECNVADRCKVLPGTPLDLPANGMFDLAILFHSLYPVRKSTVDALSAVAARLASGGELCSAHWFCLEACESAPGGRRDLDKAVLTDSHPLCHVEQFGQRLEDAGLVDDGREDLPGEFGNTKLHFGRKA</sequence>
<dbReference type="SUPFAM" id="SSF46785">
    <property type="entry name" value="Winged helix' DNA-binding domain"/>
    <property type="match status" value="1"/>
</dbReference>
<keyword evidence="1" id="KW-0489">Methyltransferase</keyword>
<dbReference type="RefSeq" id="WP_154717159.1">
    <property type="nucleotide sequence ID" value="NZ_LT837803.1"/>
</dbReference>
<name>A0A7Z7HS03_9PROT</name>
<gene>
    <name evidence="1" type="ORF">SDENCHOL_20680</name>
</gene>
<dbReference type="InterPro" id="IPR036390">
    <property type="entry name" value="WH_DNA-bd_sf"/>
</dbReference>
<dbReference type="Proteomes" id="UP000242886">
    <property type="component" value="Chromosome SDENCHOL"/>
</dbReference>
<keyword evidence="1" id="KW-0808">Transferase</keyword>
<organism evidence="1 2">
    <name type="scientific">Sterolibacterium denitrificans</name>
    <dbReference type="NCBI Taxonomy" id="157592"/>
    <lineage>
        <taxon>Bacteria</taxon>
        <taxon>Pseudomonadati</taxon>
        <taxon>Pseudomonadota</taxon>
        <taxon>Betaproteobacteria</taxon>
        <taxon>Nitrosomonadales</taxon>
        <taxon>Sterolibacteriaceae</taxon>
        <taxon>Sterolibacterium</taxon>
    </lineage>
</organism>
<evidence type="ECO:0000313" key="1">
    <source>
        <dbReference type="EMBL" id="SMB28663.1"/>
    </source>
</evidence>
<dbReference type="GO" id="GO:0008168">
    <property type="term" value="F:methyltransferase activity"/>
    <property type="evidence" value="ECO:0007669"/>
    <property type="project" value="UniProtKB-KW"/>
</dbReference>
<reference evidence="1" key="1">
    <citation type="submission" date="2017-03" db="EMBL/GenBank/DDBJ databases">
        <authorList>
            <consortium name="AG Boll"/>
        </authorList>
    </citation>
    <scope>NUCLEOTIDE SEQUENCE [LARGE SCALE GENOMIC DNA]</scope>
    <source>
        <strain evidence="1">Chol</strain>
    </source>
</reference>
<dbReference type="Gene3D" id="3.40.50.150">
    <property type="entry name" value="Vaccinia Virus protein VP39"/>
    <property type="match status" value="1"/>
</dbReference>
<protein>
    <submittedName>
        <fullName evidence="1">Methyltransferase type 12</fullName>
    </submittedName>
</protein>
<dbReference type="SUPFAM" id="SSF53335">
    <property type="entry name" value="S-adenosyl-L-methionine-dependent methyltransferases"/>
    <property type="match status" value="1"/>
</dbReference>
<dbReference type="AlphaFoldDB" id="A0A7Z7HS03"/>
<dbReference type="Gene3D" id="1.10.10.10">
    <property type="entry name" value="Winged helix-like DNA-binding domain superfamily/Winged helix DNA-binding domain"/>
    <property type="match status" value="1"/>
</dbReference>
<keyword evidence="2" id="KW-1185">Reference proteome</keyword>
<accession>A0A7Z7HS03</accession>
<dbReference type="EMBL" id="LT837803">
    <property type="protein sequence ID" value="SMB28663.1"/>
    <property type="molecule type" value="Genomic_DNA"/>
</dbReference>
<proteinExistence type="predicted"/>
<evidence type="ECO:0000313" key="2">
    <source>
        <dbReference type="Proteomes" id="UP000242886"/>
    </source>
</evidence>
<dbReference type="InterPro" id="IPR036388">
    <property type="entry name" value="WH-like_DNA-bd_sf"/>
</dbReference>
<dbReference type="GO" id="GO:0032259">
    <property type="term" value="P:methylation"/>
    <property type="evidence" value="ECO:0007669"/>
    <property type="project" value="UniProtKB-KW"/>
</dbReference>